<protein>
    <submittedName>
        <fullName evidence="8">Addiction module toxin, HicA family</fullName>
    </submittedName>
</protein>
<gene>
    <name evidence="8" type="ORF">Xedl_00875</name>
</gene>
<evidence type="ECO:0000256" key="6">
    <source>
        <dbReference type="ARBA" id="ARBA00022884"/>
    </source>
</evidence>
<evidence type="ECO:0000256" key="3">
    <source>
        <dbReference type="ARBA" id="ARBA00022722"/>
    </source>
</evidence>
<proteinExistence type="inferred from homology"/>
<accession>A0A1Q5TW98</accession>
<dbReference type="AlphaFoldDB" id="A0A1Q5TW98"/>
<comment type="caution">
    <text evidence="8">The sequence shown here is derived from an EMBL/GenBank/DDBJ whole genome shotgun (WGS) entry which is preliminary data.</text>
</comment>
<dbReference type="InterPro" id="IPR012933">
    <property type="entry name" value="HicA_mRNA_interferase"/>
</dbReference>
<evidence type="ECO:0000313" key="9">
    <source>
        <dbReference type="Proteomes" id="UP000186268"/>
    </source>
</evidence>
<dbReference type="Gene3D" id="3.30.920.30">
    <property type="entry name" value="Hypothetical protein"/>
    <property type="match status" value="1"/>
</dbReference>
<dbReference type="GO" id="GO:0016787">
    <property type="term" value="F:hydrolase activity"/>
    <property type="evidence" value="ECO:0007669"/>
    <property type="project" value="UniProtKB-KW"/>
</dbReference>
<evidence type="ECO:0000256" key="7">
    <source>
        <dbReference type="ARBA" id="ARBA00023016"/>
    </source>
</evidence>
<keyword evidence="4" id="KW-0255">Endonuclease</keyword>
<evidence type="ECO:0000313" key="8">
    <source>
        <dbReference type="EMBL" id="OKP04518.1"/>
    </source>
</evidence>
<dbReference type="Pfam" id="PF07927">
    <property type="entry name" value="HicA_toxin"/>
    <property type="match status" value="1"/>
</dbReference>
<keyword evidence="6" id="KW-0694">RNA-binding</keyword>
<evidence type="ECO:0000256" key="1">
    <source>
        <dbReference type="ARBA" id="ARBA00006620"/>
    </source>
</evidence>
<evidence type="ECO:0000256" key="5">
    <source>
        <dbReference type="ARBA" id="ARBA00022801"/>
    </source>
</evidence>
<dbReference type="SUPFAM" id="SSF54786">
    <property type="entry name" value="YcfA/nrd intein domain"/>
    <property type="match status" value="1"/>
</dbReference>
<dbReference type="Proteomes" id="UP000186268">
    <property type="component" value="Unassembled WGS sequence"/>
</dbReference>
<keyword evidence="9" id="KW-1185">Reference proteome</keyword>
<reference evidence="8 9" key="1">
    <citation type="submission" date="2016-09" db="EMBL/GenBank/DDBJ databases">
        <title>Xenorhabdus thuongxuanensis sp. nov. and Xenorhabdus eapokensis sp. nov., isolated from Steinernema species.</title>
        <authorList>
            <person name="Kaempfer P."/>
            <person name="Tobias N.J."/>
            <person name="Phan Ke L."/>
            <person name="Bode H.B."/>
            <person name="Glaeser S.P."/>
        </authorList>
    </citation>
    <scope>NUCLEOTIDE SEQUENCE [LARGE SCALE GENOMIC DNA]</scope>
    <source>
        <strain evidence="8 9">DL20</strain>
    </source>
</reference>
<dbReference type="GO" id="GO:0003729">
    <property type="term" value="F:mRNA binding"/>
    <property type="evidence" value="ECO:0007669"/>
    <property type="project" value="InterPro"/>
</dbReference>
<keyword evidence="3" id="KW-0540">Nuclease</keyword>
<dbReference type="RefSeq" id="WP_074022621.1">
    <property type="nucleotide sequence ID" value="NZ_CAWNAG010000147.1"/>
</dbReference>
<keyword evidence="7" id="KW-0346">Stress response</keyword>
<dbReference type="OrthoDB" id="9811409at2"/>
<sequence>MSSTELIKRLMANGWTKARQDGSHITLTKPGITKIITVPHPRKDASKGVIRQAQNISGLKLL</sequence>
<dbReference type="STRING" id="1873482.Xedl_00875"/>
<keyword evidence="5" id="KW-0378">Hydrolase</keyword>
<dbReference type="InterPro" id="IPR038570">
    <property type="entry name" value="HicA_sf"/>
</dbReference>
<comment type="similarity">
    <text evidence="1">Belongs to the HicA mRNA interferase family.</text>
</comment>
<dbReference type="GO" id="GO:0004519">
    <property type="term" value="F:endonuclease activity"/>
    <property type="evidence" value="ECO:0007669"/>
    <property type="project" value="UniProtKB-KW"/>
</dbReference>
<dbReference type="EMBL" id="MKGQ01000004">
    <property type="protein sequence ID" value="OKP04518.1"/>
    <property type="molecule type" value="Genomic_DNA"/>
</dbReference>
<evidence type="ECO:0000256" key="4">
    <source>
        <dbReference type="ARBA" id="ARBA00022759"/>
    </source>
</evidence>
<evidence type="ECO:0000256" key="2">
    <source>
        <dbReference type="ARBA" id="ARBA00022649"/>
    </source>
</evidence>
<keyword evidence="2" id="KW-1277">Toxin-antitoxin system</keyword>
<name>A0A1Q5TW98_9GAMM</name>
<organism evidence="8 9">
    <name type="scientific">Xenorhabdus eapokensis</name>
    <dbReference type="NCBI Taxonomy" id="1873482"/>
    <lineage>
        <taxon>Bacteria</taxon>
        <taxon>Pseudomonadati</taxon>
        <taxon>Pseudomonadota</taxon>
        <taxon>Gammaproteobacteria</taxon>
        <taxon>Enterobacterales</taxon>
        <taxon>Morganellaceae</taxon>
        <taxon>Xenorhabdus</taxon>
    </lineage>
</organism>